<evidence type="ECO:0000256" key="6">
    <source>
        <dbReference type="ARBA" id="ARBA00022989"/>
    </source>
</evidence>
<comment type="similarity">
    <text evidence="2">Belongs to the AzlC family.</text>
</comment>
<dbReference type="RefSeq" id="WP_318779856.1">
    <property type="nucleotide sequence ID" value="NZ_JADBEE010000002.1"/>
</dbReference>
<comment type="subcellular location">
    <subcellularLocation>
        <location evidence="1">Cell membrane</location>
        <topology evidence="1">Multi-pass membrane protein</topology>
    </subcellularLocation>
</comment>
<feature type="transmembrane region" description="Helical" evidence="8">
    <location>
        <begin position="20"/>
        <end position="42"/>
    </location>
</feature>
<evidence type="ECO:0000256" key="2">
    <source>
        <dbReference type="ARBA" id="ARBA00010735"/>
    </source>
</evidence>
<evidence type="ECO:0000313" key="9">
    <source>
        <dbReference type="EMBL" id="MBE1515280.1"/>
    </source>
</evidence>
<keyword evidence="4" id="KW-1003">Cell membrane</keyword>
<keyword evidence="10" id="KW-1185">Reference proteome</keyword>
<proteinExistence type="inferred from homology"/>
<keyword evidence="7 8" id="KW-0472">Membrane</keyword>
<keyword evidence="6 8" id="KW-1133">Transmembrane helix</keyword>
<feature type="transmembrane region" description="Helical" evidence="8">
    <location>
        <begin position="139"/>
        <end position="160"/>
    </location>
</feature>
<gene>
    <name evidence="9" type="ORF">H4W26_002072</name>
</gene>
<dbReference type="Proteomes" id="UP000636579">
    <property type="component" value="Unassembled WGS sequence"/>
</dbReference>
<feature type="transmembrane region" description="Helical" evidence="8">
    <location>
        <begin position="169"/>
        <end position="188"/>
    </location>
</feature>
<evidence type="ECO:0000256" key="5">
    <source>
        <dbReference type="ARBA" id="ARBA00022692"/>
    </source>
</evidence>
<name>A0ABR9J8F9_9MICC</name>
<evidence type="ECO:0000256" key="3">
    <source>
        <dbReference type="ARBA" id="ARBA00022448"/>
    </source>
</evidence>
<protein>
    <submittedName>
        <fullName evidence="9">Branched-subunit amino acid permease</fullName>
    </submittedName>
</protein>
<reference evidence="9 10" key="1">
    <citation type="submission" date="2020-10" db="EMBL/GenBank/DDBJ databases">
        <title>Sequencing the genomes of 1000 actinobacteria strains.</title>
        <authorList>
            <person name="Klenk H.-P."/>
        </authorList>
    </citation>
    <scope>NUCLEOTIDE SEQUENCE [LARGE SCALE GENOMIC DNA]</scope>
    <source>
        <strain evidence="9 10">DSM 15474</strain>
    </source>
</reference>
<evidence type="ECO:0000256" key="4">
    <source>
        <dbReference type="ARBA" id="ARBA00022475"/>
    </source>
</evidence>
<keyword evidence="5 8" id="KW-0812">Transmembrane</keyword>
<dbReference type="PANTHER" id="PTHR34979">
    <property type="entry name" value="INNER MEMBRANE PROTEIN YGAZ"/>
    <property type="match status" value="1"/>
</dbReference>
<comment type="caution">
    <text evidence="9">The sequence shown here is derived from an EMBL/GenBank/DDBJ whole genome shotgun (WGS) entry which is preliminary data.</text>
</comment>
<keyword evidence="3" id="KW-0813">Transport</keyword>
<accession>A0ABR9J8F9</accession>
<evidence type="ECO:0000256" key="1">
    <source>
        <dbReference type="ARBA" id="ARBA00004651"/>
    </source>
</evidence>
<feature type="transmembrane region" description="Helical" evidence="8">
    <location>
        <begin position="194"/>
        <end position="227"/>
    </location>
</feature>
<evidence type="ECO:0000256" key="7">
    <source>
        <dbReference type="ARBA" id="ARBA00023136"/>
    </source>
</evidence>
<organism evidence="9 10">
    <name type="scientific">Nesterenkonia halotolerans</name>
    <dbReference type="NCBI Taxonomy" id="225325"/>
    <lineage>
        <taxon>Bacteria</taxon>
        <taxon>Bacillati</taxon>
        <taxon>Actinomycetota</taxon>
        <taxon>Actinomycetes</taxon>
        <taxon>Micrococcales</taxon>
        <taxon>Micrococcaceae</taxon>
        <taxon>Nesterenkonia</taxon>
    </lineage>
</organism>
<dbReference type="Pfam" id="PF03591">
    <property type="entry name" value="AzlC"/>
    <property type="match status" value="1"/>
</dbReference>
<dbReference type="PANTHER" id="PTHR34979:SF1">
    <property type="entry name" value="INNER MEMBRANE PROTEIN YGAZ"/>
    <property type="match status" value="1"/>
</dbReference>
<sequence>MPAPPSPASADRRTPLRHSPALRMGLSIATAISLYGISFGALSTAAGMSLWQTVALSALLFSGASQFAFIGILASGGTGAAALGASTLLSGRNTIYAVQMKALLNPKGFKRLAAAQITIDESAAVAMSAENPLEQRRGFWGAGIACYLFWNLATVLGALLGDVIADPEALGLDGAVVAAFLALLWPRLKSLDSWALAVLAALITTLTMPLLAPGIPVLAAAVVAVIWGVASKERGA</sequence>
<dbReference type="EMBL" id="JADBEE010000002">
    <property type="protein sequence ID" value="MBE1515280.1"/>
    <property type="molecule type" value="Genomic_DNA"/>
</dbReference>
<dbReference type="InterPro" id="IPR011606">
    <property type="entry name" value="Brnchd-chn_aa_trnsp_permease"/>
</dbReference>
<evidence type="ECO:0000256" key="8">
    <source>
        <dbReference type="SAM" id="Phobius"/>
    </source>
</evidence>
<evidence type="ECO:0000313" key="10">
    <source>
        <dbReference type="Proteomes" id="UP000636579"/>
    </source>
</evidence>